<dbReference type="PROSITE" id="PS51186">
    <property type="entry name" value="GNAT"/>
    <property type="match status" value="1"/>
</dbReference>
<accession>A0AAV9IL41</accession>
<dbReference type="EMBL" id="JANCYU010000057">
    <property type="protein sequence ID" value="KAK4527926.1"/>
    <property type="molecule type" value="Genomic_DNA"/>
</dbReference>
<protein>
    <recommendedName>
        <fullName evidence="2">N-acetyltransferase domain-containing protein</fullName>
    </recommendedName>
</protein>
<evidence type="ECO:0000256" key="1">
    <source>
        <dbReference type="ARBA" id="ARBA00022679"/>
    </source>
</evidence>
<sequence>MLEEVLCAKPAQRKVGAEFCTFAGSLTIRSWQPKDRAATELLVKTALEEHGLNFDPLDTDKDLVYPEKYYEPCGGEMWILEKDNTVVGCAAFLPIPDTCAVEFRKMYFSPSIRGNGYGKLILGALEYRAFELGYREGRLETSHLLEAACKLYEKMGYMSCSQIHTPRCNRAYTKDLTQQYSSDDNSCNSNKDYIYWLDTQGRLFSLLKTETAVRFAVLLKQWRFAFHTRNSKIGLFPCQDRQKIYQCFLWSTENLQLRSWLMDLNNTYSGVFEITVSKSLHIFLPRLQQHVVVQVIKFVLDDSSLPMLSFVDLNALQSNEIDEDDYCVWKEFD</sequence>
<dbReference type="InterPro" id="IPR000182">
    <property type="entry name" value="GNAT_dom"/>
</dbReference>
<dbReference type="SUPFAM" id="SSF55729">
    <property type="entry name" value="Acyl-CoA N-acyltransferases (Nat)"/>
    <property type="match status" value="1"/>
</dbReference>
<comment type="caution">
    <text evidence="3">The sequence shown here is derived from an EMBL/GenBank/DDBJ whole genome shotgun (WGS) entry which is preliminary data.</text>
</comment>
<dbReference type="GO" id="GO:0008080">
    <property type="term" value="F:N-acetyltransferase activity"/>
    <property type="evidence" value="ECO:0007669"/>
    <property type="project" value="InterPro"/>
</dbReference>
<dbReference type="AlphaFoldDB" id="A0AAV9IL41"/>
<keyword evidence="1" id="KW-0808">Transferase</keyword>
<gene>
    <name evidence="3" type="ORF">GAYE_SCF46G5859</name>
</gene>
<dbReference type="PANTHER" id="PTHR13947:SF37">
    <property type="entry name" value="LD18367P"/>
    <property type="match status" value="1"/>
</dbReference>
<dbReference type="InterPro" id="IPR016181">
    <property type="entry name" value="Acyl_CoA_acyltransferase"/>
</dbReference>
<dbReference type="InterPro" id="IPR050769">
    <property type="entry name" value="NAT_camello-type"/>
</dbReference>
<name>A0AAV9IL41_9RHOD</name>
<dbReference type="Proteomes" id="UP001300502">
    <property type="component" value="Unassembled WGS sequence"/>
</dbReference>
<proteinExistence type="predicted"/>
<evidence type="ECO:0000313" key="3">
    <source>
        <dbReference type="EMBL" id="KAK4527926.1"/>
    </source>
</evidence>
<dbReference type="Pfam" id="PF00583">
    <property type="entry name" value="Acetyltransf_1"/>
    <property type="match status" value="1"/>
</dbReference>
<reference evidence="3 4" key="1">
    <citation type="submission" date="2022-07" db="EMBL/GenBank/DDBJ databases">
        <title>Genome-wide signatures of adaptation to extreme environments.</title>
        <authorList>
            <person name="Cho C.H."/>
            <person name="Yoon H.S."/>
        </authorList>
    </citation>
    <scope>NUCLEOTIDE SEQUENCE [LARGE SCALE GENOMIC DNA]</scope>
    <source>
        <strain evidence="3 4">108.79 E11</strain>
    </source>
</reference>
<organism evidence="3 4">
    <name type="scientific">Galdieria yellowstonensis</name>
    <dbReference type="NCBI Taxonomy" id="3028027"/>
    <lineage>
        <taxon>Eukaryota</taxon>
        <taxon>Rhodophyta</taxon>
        <taxon>Bangiophyceae</taxon>
        <taxon>Galdieriales</taxon>
        <taxon>Galdieriaceae</taxon>
        <taxon>Galdieria</taxon>
    </lineage>
</organism>
<evidence type="ECO:0000259" key="2">
    <source>
        <dbReference type="PROSITE" id="PS51186"/>
    </source>
</evidence>
<evidence type="ECO:0000313" key="4">
    <source>
        <dbReference type="Proteomes" id="UP001300502"/>
    </source>
</evidence>
<keyword evidence="4" id="KW-1185">Reference proteome</keyword>
<dbReference type="Gene3D" id="3.40.630.30">
    <property type="match status" value="1"/>
</dbReference>
<feature type="domain" description="N-acetyltransferase" evidence="2">
    <location>
        <begin position="26"/>
        <end position="179"/>
    </location>
</feature>
<dbReference type="PANTHER" id="PTHR13947">
    <property type="entry name" value="GNAT FAMILY N-ACETYLTRANSFERASE"/>
    <property type="match status" value="1"/>
</dbReference>